<gene>
    <name evidence="1" type="ORF">B8W69_16165</name>
</gene>
<protein>
    <submittedName>
        <fullName evidence="1">Uncharacterized protein</fullName>
    </submittedName>
</protein>
<dbReference type="RefSeq" id="WP_085290795.1">
    <property type="nucleotide sequence ID" value="NZ_NCXM01000015.1"/>
</dbReference>
<dbReference type="AlphaFoldDB" id="A0A1X2KYA7"/>
<proteinExistence type="predicted"/>
<dbReference type="Proteomes" id="UP000242320">
    <property type="component" value="Unassembled WGS sequence"/>
</dbReference>
<name>A0A1X2KYA7_9MYCO</name>
<accession>A0A1X2KYA7</accession>
<keyword evidence="2" id="KW-1185">Reference proteome</keyword>
<comment type="caution">
    <text evidence="1">The sequence shown here is derived from an EMBL/GenBank/DDBJ whole genome shotgun (WGS) entry which is preliminary data.</text>
</comment>
<evidence type="ECO:0000313" key="1">
    <source>
        <dbReference type="EMBL" id="OSC26734.1"/>
    </source>
</evidence>
<dbReference type="EMBL" id="NCXM01000015">
    <property type="protein sequence ID" value="OSC26734.1"/>
    <property type="molecule type" value="Genomic_DNA"/>
</dbReference>
<dbReference type="OrthoDB" id="9997523at2"/>
<evidence type="ECO:0000313" key="2">
    <source>
        <dbReference type="Proteomes" id="UP000242320"/>
    </source>
</evidence>
<sequence>MPAVNTAEWLMAIDAHPDTIDTDLVVATTLANGDAEVQGVDPAIVTDSVEELIALGFLESVLAADHPNGEEHLLALCFPRIH</sequence>
<reference evidence="1 2" key="1">
    <citation type="submission" date="2017-04" db="EMBL/GenBank/DDBJ databases">
        <title>The new phylogeny of genus Mycobacterium.</title>
        <authorList>
            <person name="Tortoli E."/>
            <person name="Trovato A."/>
            <person name="Cirillo D.M."/>
        </authorList>
    </citation>
    <scope>NUCLEOTIDE SEQUENCE [LARGE SCALE GENOMIC DNA]</scope>
    <source>
        <strain evidence="1 2">DSM 45247</strain>
    </source>
</reference>
<organism evidence="1 2">
    <name type="scientific">Mycolicibacterium vulneris</name>
    <dbReference type="NCBI Taxonomy" id="547163"/>
    <lineage>
        <taxon>Bacteria</taxon>
        <taxon>Bacillati</taxon>
        <taxon>Actinomycetota</taxon>
        <taxon>Actinomycetes</taxon>
        <taxon>Mycobacteriales</taxon>
        <taxon>Mycobacteriaceae</taxon>
        <taxon>Mycolicibacterium</taxon>
    </lineage>
</organism>